<dbReference type="GO" id="GO:0005634">
    <property type="term" value="C:nucleus"/>
    <property type="evidence" value="ECO:0007669"/>
    <property type="project" value="UniProtKB-SubCell"/>
</dbReference>
<keyword evidence="5" id="KW-0862">Zinc</keyword>
<evidence type="ECO:0000256" key="6">
    <source>
        <dbReference type="ARBA" id="ARBA00023015"/>
    </source>
</evidence>
<feature type="compositionally biased region" description="Polar residues" evidence="10">
    <location>
        <begin position="79"/>
        <end position="98"/>
    </location>
</feature>
<evidence type="ECO:0000256" key="2">
    <source>
        <dbReference type="ARBA" id="ARBA00022723"/>
    </source>
</evidence>
<evidence type="ECO:0000256" key="1">
    <source>
        <dbReference type="ARBA" id="ARBA00004123"/>
    </source>
</evidence>
<evidence type="ECO:0000256" key="8">
    <source>
        <dbReference type="ARBA" id="ARBA00023242"/>
    </source>
</evidence>
<dbReference type="FunFam" id="3.30.160.60:FF:000130">
    <property type="entry name" value="Spalt-like transcription factor 4"/>
    <property type="match status" value="1"/>
</dbReference>
<dbReference type="OrthoDB" id="9998363at2759"/>
<feature type="compositionally biased region" description="Pro residues" evidence="10">
    <location>
        <begin position="56"/>
        <end position="71"/>
    </location>
</feature>
<accession>A0A8T0DRW7</accession>
<name>A0A8T0DRW7_9TREM</name>
<evidence type="ECO:0000256" key="7">
    <source>
        <dbReference type="ARBA" id="ARBA00023163"/>
    </source>
</evidence>
<reference evidence="12 13" key="1">
    <citation type="submission" date="2019-07" db="EMBL/GenBank/DDBJ databases">
        <title>Annotation for the trematode Paragonimus westermani.</title>
        <authorList>
            <person name="Choi Y.-J."/>
        </authorList>
    </citation>
    <scope>NUCLEOTIDE SEQUENCE [LARGE SCALE GENOMIC DNA]</scope>
    <source>
        <strain evidence="12">180907_Pwestermani</strain>
    </source>
</reference>
<sequence>MLVFFSSEERPFVCIICEKRFSTKGNLKTHLGQHHETIEAYRNAVAIAMATGGTLPRPPPMSSSATLPPPGTKTEIPVSPSQMNKSEAGGLSSSSGCTTAGEGLVRVPSPTDLSTLVSWGQFPIPPWLSNTGLFPFLHPPVISSMEFWKTENGVDRAYRSLIESKQIGENPRKDYSTNSILANDDVKAGFSKARETPSPASKTQTGITDILIETASRLSKSTVSVPRTASTPVKHRILSGLPGQMIELPLFSAMERCN</sequence>
<feature type="region of interest" description="Disordered" evidence="10">
    <location>
        <begin position="52"/>
        <end position="101"/>
    </location>
</feature>
<keyword evidence="4 9" id="KW-0863">Zinc-finger</keyword>
<dbReference type="InterPro" id="IPR013087">
    <property type="entry name" value="Znf_C2H2_type"/>
</dbReference>
<evidence type="ECO:0000256" key="3">
    <source>
        <dbReference type="ARBA" id="ARBA00022737"/>
    </source>
</evidence>
<evidence type="ECO:0000313" key="13">
    <source>
        <dbReference type="Proteomes" id="UP000699462"/>
    </source>
</evidence>
<dbReference type="SMART" id="SM00355">
    <property type="entry name" value="ZnF_C2H2"/>
    <property type="match status" value="1"/>
</dbReference>
<evidence type="ECO:0000256" key="9">
    <source>
        <dbReference type="PROSITE-ProRule" id="PRU00042"/>
    </source>
</evidence>
<keyword evidence="7" id="KW-0804">Transcription</keyword>
<evidence type="ECO:0000313" key="12">
    <source>
        <dbReference type="EMBL" id="KAF8570665.1"/>
    </source>
</evidence>
<evidence type="ECO:0000256" key="4">
    <source>
        <dbReference type="ARBA" id="ARBA00022771"/>
    </source>
</evidence>
<dbReference type="GO" id="GO:0008270">
    <property type="term" value="F:zinc ion binding"/>
    <property type="evidence" value="ECO:0007669"/>
    <property type="project" value="UniProtKB-KW"/>
</dbReference>
<dbReference type="EMBL" id="JTDF01000986">
    <property type="protein sequence ID" value="KAF8570665.1"/>
    <property type="molecule type" value="Genomic_DNA"/>
</dbReference>
<gene>
    <name evidence="12" type="ORF">P879_04707</name>
</gene>
<comment type="caution">
    <text evidence="12">The sequence shown here is derived from an EMBL/GenBank/DDBJ whole genome shotgun (WGS) entry which is preliminary data.</text>
</comment>
<dbReference type="SUPFAM" id="SSF57667">
    <property type="entry name" value="beta-beta-alpha zinc fingers"/>
    <property type="match status" value="1"/>
</dbReference>
<keyword evidence="6" id="KW-0805">Transcription regulation</keyword>
<dbReference type="PROSITE" id="PS50157">
    <property type="entry name" value="ZINC_FINGER_C2H2_2"/>
    <property type="match status" value="1"/>
</dbReference>
<organism evidence="12 13">
    <name type="scientific">Paragonimus westermani</name>
    <dbReference type="NCBI Taxonomy" id="34504"/>
    <lineage>
        <taxon>Eukaryota</taxon>
        <taxon>Metazoa</taxon>
        <taxon>Spiralia</taxon>
        <taxon>Lophotrochozoa</taxon>
        <taxon>Platyhelminthes</taxon>
        <taxon>Trematoda</taxon>
        <taxon>Digenea</taxon>
        <taxon>Plagiorchiida</taxon>
        <taxon>Troglotremata</taxon>
        <taxon>Troglotrematidae</taxon>
        <taxon>Paragonimus</taxon>
    </lineage>
</organism>
<evidence type="ECO:0000256" key="5">
    <source>
        <dbReference type="ARBA" id="ARBA00022833"/>
    </source>
</evidence>
<keyword evidence="2" id="KW-0479">Metal-binding</keyword>
<dbReference type="AlphaFoldDB" id="A0A8T0DRW7"/>
<keyword evidence="3" id="KW-0677">Repeat</keyword>
<proteinExistence type="predicted"/>
<dbReference type="InterPro" id="IPR036236">
    <property type="entry name" value="Znf_C2H2_sf"/>
</dbReference>
<feature type="domain" description="C2H2-type" evidence="11">
    <location>
        <begin position="12"/>
        <end position="34"/>
    </location>
</feature>
<evidence type="ECO:0000259" key="11">
    <source>
        <dbReference type="PROSITE" id="PS50157"/>
    </source>
</evidence>
<dbReference type="Gene3D" id="3.30.160.60">
    <property type="entry name" value="Classic Zinc Finger"/>
    <property type="match status" value="1"/>
</dbReference>
<dbReference type="Proteomes" id="UP000699462">
    <property type="component" value="Unassembled WGS sequence"/>
</dbReference>
<keyword evidence="13" id="KW-1185">Reference proteome</keyword>
<protein>
    <recommendedName>
        <fullName evidence="11">C2H2-type domain-containing protein</fullName>
    </recommendedName>
</protein>
<evidence type="ECO:0000256" key="10">
    <source>
        <dbReference type="SAM" id="MobiDB-lite"/>
    </source>
</evidence>
<comment type="subcellular location">
    <subcellularLocation>
        <location evidence="1">Nucleus</location>
    </subcellularLocation>
</comment>
<keyword evidence="8" id="KW-0539">Nucleus</keyword>